<comment type="similarity">
    <text evidence="1">Belongs to the glutathione peroxidase family.</text>
</comment>
<evidence type="ECO:0000256" key="1">
    <source>
        <dbReference type="ARBA" id="ARBA00006926"/>
    </source>
</evidence>
<reference evidence="4" key="2">
    <citation type="submission" date="2020-11" db="EMBL/GenBank/DDBJ databases">
        <authorList>
            <person name="McCartney M.A."/>
            <person name="Auch B."/>
            <person name="Kono T."/>
            <person name="Mallez S."/>
            <person name="Becker A."/>
            <person name="Gohl D.M."/>
            <person name="Silverstein K.A.T."/>
            <person name="Koren S."/>
            <person name="Bechman K.B."/>
            <person name="Herman A."/>
            <person name="Abrahante J.E."/>
            <person name="Garbe J."/>
        </authorList>
    </citation>
    <scope>NUCLEOTIDE SEQUENCE</scope>
    <source>
        <strain evidence="4">Duluth1</strain>
        <tissue evidence="4">Whole animal</tissue>
    </source>
</reference>
<name>A0A9D3YJG4_DREPO</name>
<evidence type="ECO:0000256" key="3">
    <source>
        <dbReference type="ARBA" id="ARBA00023002"/>
    </source>
</evidence>
<dbReference type="GO" id="GO:0006979">
    <property type="term" value="P:response to oxidative stress"/>
    <property type="evidence" value="ECO:0007669"/>
    <property type="project" value="InterPro"/>
</dbReference>
<dbReference type="GO" id="GO:0004601">
    <property type="term" value="F:peroxidase activity"/>
    <property type="evidence" value="ECO:0007669"/>
    <property type="project" value="UniProtKB-KW"/>
</dbReference>
<reference evidence="4" key="1">
    <citation type="journal article" date="2019" name="bioRxiv">
        <title>The Genome of the Zebra Mussel, Dreissena polymorpha: A Resource for Invasive Species Research.</title>
        <authorList>
            <person name="McCartney M.A."/>
            <person name="Auch B."/>
            <person name="Kono T."/>
            <person name="Mallez S."/>
            <person name="Zhang Y."/>
            <person name="Obille A."/>
            <person name="Becker A."/>
            <person name="Abrahante J.E."/>
            <person name="Garbe J."/>
            <person name="Badalamenti J.P."/>
            <person name="Herman A."/>
            <person name="Mangelson H."/>
            <person name="Liachko I."/>
            <person name="Sullivan S."/>
            <person name="Sone E.D."/>
            <person name="Koren S."/>
            <person name="Silverstein K.A.T."/>
            <person name="Beckman K.B."/>
            <person name="Gohl D.M."/>
        </authorList>
    </citation>
    <scope>NUCLEOTIDE SEQUENCE</scope>
    <source>
        <strain evidence="4">Duluth1</strain>
        <tissue evidence="4">Whole animal</tissue>
    </source>
</reference>
<evidence type="ECO:0008006" key="6">
    <source>
        <dbReference type="Google" id="ProtNLM"/>
    </source>
</evidence>
<dbReference type="InterPro" id="IPR036249">
    <property type="entry name" value="Thioredoxin-like_sf"/>
</dbReference>
<dbReference type="SUPFAM" id="SSF52833">
    <property type="entry name" value="Thioredoxin-like"/>
    <property type="match status" value="1"/>
</dbReference>
<protein>
    <recommendedName>
        <fullName evidence="6">Glutathione peroxidase</fullName>
    </recommendedName>
</protein>
<accession>A0A9D3YJG4</accession>
<keyword evidence="5" id="KW-1185">Reference proteome</keyword>
<dbReference type="PANTHER" id="PTHR11592">
    <property type="entry name" value="GLUTATHIONE PEROXIDASE"/>
    <property type="match status" value="1"/>
</dbReference>
<evidence type="ECO:0000256" key="2">
    <source>
        <dbReference type="ARBA" id="ARBA00022559"/>
    </source>
</evidence>
<comment type="caution">
    <text evidence="4">The sequence shown here is derived from an EMBL/GenBank/DDBJ whole genome shotgun (WGS) entry which is preliminary data.</text>
</comment>
<proteinExistence type="inferred from homology"/>
<evidence type="ECO:0000313" key="4">
    <source>
        <dbReference type="EMBL" id="KAH3699938.1"/>
    </source>
</evidence>
<sequence length="123" mass="13757">MNGLKHVRPGGGFVPNFPLTLTTKVNGQDEHPMYKYLKSLCKSVYKKLYHPILYDPVYTEDVKWNYEKFLIGPDGIPIYRYAQTVDPATDAQFLADVKEELAKLKGHTHGPSSAPSAHVPVVG</sequence>
<dbReference type="InterPro" id="IPR000889">
    <property type="entry name" value="Glutathione_peroxidase"/>
</dbReference>
<organism evidence="4 5">
    <name type="scientific">Dreissena polymorpha</name>
    <name type="common">Zebra mussel</name>
    <name type="synonym">Mytilus polymorpha</name>
    <dbReference type="NCBI Taxonomy" id="45954"/>
    <lineage>
        <taxon>Eukaryota</taxon>
        <taxon>Metazoa</taxon>
        <taxon>Spiralia</taxon>
        <taxon>Lophotrochozoa</taxon>
        <taxon>Mollusca</taxon>
        <taxon>Bivalvia</taxon>
        <taxon>Autobranchia</taxon>
        <taxon>Heteroconchia</taxon>
        <taxon>Euheterodonta</taxon>
        <taxon>Imparidentia</taxon>
        <taxon>Neoheterodontei</taxon>
        <taxon>Myida</taxon>
        <taxon>Dreissenoidea</taxon>
        <taxon>Dreissenidae</taxon>
        <taxon>Dreissena</taxon>
    </lineage>
</organism>
<keyword evidence="2" id="KW-0575">Peroxidase</keyword>
<evidence type="ECO:0000313" key="5">
    <source>
        <dbReference type="Proteomes" id="UP000828390"/>
    </source>
</evidence>
<dbReference type="AlphaFoldDB" id="A0A9D3YJG4"/>
<dbReference type="PROSITE" id="PS51355">
    <property type="entry name" value="GLUTATHIONE_PEROXID_3"/>
    <property type="match status" value="1"/>
</dbReference>
<dbReference type="Proteomes" id="UP000828390">
    <property type="component" value="Unassembled WGS sequence"/>
</dbReference>
<dbReference type="EMBL" id="JAIWYP010000015">
    <property type="protein sequence ID" value="KAH3699938.1"/>
    <property type="molecule type" value="Genomic_DNA"/>
</dbReference>
<dbReference type="Gene3D" id="3.40.30.10">
    <property type="entry name" value="Glutaredoxin"/>
    <property type="match status" value="1"/>
</dbReference>
<dbReference type="PANTHER" id="PTHR11592:SF78">
    <property type="entry name" value="GLUTATHIONE PEROXIDASE"/>
    <property type="match status" value="1"/>
</dbReference>
<gene>
    <name evidence="4" type="ORF">DPMN_074899</name>
</gene>
<keyword evidence="3" id="KW-0560">Oxidoreductase</keyword>